<dbReference type="InterPro" id="IPR005482">
    <property type="entry name" value="Biotin_COase_C"/>
</dbReference>
<dbReference type="Pfam" id="PF02785">
    <property type="entry name" value="Biotin_carb_C"/>
    <property type="match status" value="1"/>
</dbReference>
<evidence type="ECO:0000256" key="8">
    <source>
        <dbReference type="ARBA" id="ARBA00023267"/>
    </source>
</evidence>
<evidence type="ECO:0000259" key="10">
    <source>
        <dbReference type="PROSITE" id="PS50975"/>
    </source>
</evidence>
<evidence type="ECO:0000256" key="3">
    <source>
        <dbReference type="ARBA" id="ARBA00013263"/>
    </source>
</evidence>
<dbReference type="PATRIC" id="fig|1221538.3.peg.727"/>
<dbReference type="InterPro" id="IPR013815">
    <property type="entry name" value="ATP_grasp_subdomain_1"/>
</dbReference>
<dbReference type="AlphaFoldDB" id="W9EL16"/>
<dbReference type="Gene3D" id="3.30.470.20">
    <property type="entry name" value="ATP-grasp fold, B domain"/>
    <property type="match status" value="1"/>
</dbReference>
<name>W9EL16_9LACO</name>
<evidence type="ECO:0000256" key="9">
    <source>
        <dbReference type="PROSITE-ProRule" id="PRU00409"/>
    </source>
</evidence>
<evidence type="ECO:0000313" key="12">
    <source>
        <dbReference type="EMBL" id="ETO40369.1"/>
    </source>
</evidence>
<evidence type="ECO:0000313" key="13">
    <source>
        <dbReference type="Proteomes" id="UP000019474"/>
    </source>
</evidence>
<dbReference type="GO" id="GO:0004075">
    <property type="term" value="F:biotin carboxylase activity"/>
    <property type="evidence" value="ECO:0007669"/>
    <property type="project" value="UniProtKB-EC"/>
</dbReference>
<dbReference type="GO" id="GO:0046872">
    <property type="term" value="F:metal ion binding"/>
    <property type="evidence" value="ECO:0007669"/>
    <property type="project" value="InterPro"/>
</dbReference>
<dbReference type="RefSeq" id="WP_009167059.1">
    <property type="nucleotide sequence ID" value="NZ_ALXG01000030.1"/>
</dbReference>
<feature type="domain" description="ATP-grasp" evidence="10">
    <location>
        <begin position="120"/>
        <end position="317"/>
    </location>
</feature>
<dbReference type="InterPro" id="IPR005479">
    <property type="entry name" value="CPAse_ATP-bd"/>
</dbReference>
<comment type="caution">
    <text evidence="12">The sequence shown here is derived from an EMBL/GenBank/DDBJ whole genome shotgun (WGS) entry which is preliminary data.</text>
</comment>
<dbReference type="GO" id="GO:0005524">
    <property type="term" value="F:ATP binding"/>
    <property type="evidence" value="ECO:0007669"/>
    <property type="project" value="UniProtKB-UniRule"/>
</dbReference>
<dbReference type="PROSITE" id="PS50975">
    <property type="entry name" value="ATP_GRASP"/>
    <property type="match status" value="1"/>
</dbReference>
<evidence type="ECO:0000256" key="2">
    <source>
        <dbReference type="ARBA" id="ARBA00001946"/>
    </source>
</evidence>
<comment type="cofactor">
    <cofactor evidence="2">
        <name>Mg(2+)</name>
        <dbReference type="ChEBI" id="CHEBI:18420"/>
    </cofactor>
</comment>
<dbReference type="InterPro" id="IPR011054">
    <property type="entry name" value="Rudment_hybrid_motif"/>
</dbReference>
<gene>
    <name evidence="12" type="ORF">B808_720</name>
</gene>
<keyword evidence="8" id="KW-0092">Biotin</keyword>
<dbReference type="PANTHER" id="PTHR18866:SF33">
    <property type="entry name" value="METHYLCROTONOYL-COA CARBOXYLASE SUBUNIT ALPHA, MITOCHONDRIAL-RELATED"/>
    <property type="match status" value="1"/>
</dbReference>
<dbReference type="PANTHER" id="PTHR18866">
    <property type="entry name" value="CARBOXYLASE:PYRUVATE/ACETYL-COA/PROPIONYL-COA CARBOXYLASE"/>
    <property type="match status" value="1"/>
</dbReference>
<evidence type="ECO:0000256" key="7">
    <source>
        <dbReference type="ARBA" id="ARBA00023211"/>
    </source>
</evidence>
<reference evidence="12 13" key="1">
    <citation type="submission" date="2012-08" db="EMBL/GenBank/DDBJ databases">
        <title>Genome sequencing of Lactobacillus florum 8D.</title>
        <authorList>
            <person name="Kim E.B."/>
            <person name="Marco M.L."/>
        </authorList>
    </citation>
    <scope>NUCLEOTIDE SEQUENCE [LARGE SCALE GENOMIC DNA]</scope>
    <source>
        <strain evidence="12 13">8D</strain>
    </source>
</reference>
<dbReference type="PROSITE" id="PS00866">
    <property type="entry name" value="CPSASE_1"/>
    <property type="match status" value="1"/>
</dbReference>
<dbReference type="OrthoDB" id="9807469at2"/>
<dbReference type="Pfam" id="PF00289">
    <property type="entry name" value="Biotin_carb_N"/>
    <property type="match status" value="1"/>
</dbReference>
<organism evidence="12 13">
    <name type="scientific">Fructilactobacillus florum 8D</name>
    <dbReference type="NCBI Taxonomy" id="1221538"/>
    <lineage>
        <taxon>Bacteria</taxon>
        <taxon>Bacillati</taxon>
        <taxon>Bacillota</taxon>
        <taxon>Bacilli</taxon>
        <taxon>Lactobacillales</taxon>
        <taxon>Lactobacillaceae</taxon>
        <taxon>Fructilactobacillus</taxon>
    </lineage>
</organism>
<dbReference type="SUPFAM" id="SSF51246">
    <property type="entry name" value="Rudiment single hybrid motif"/>
    <property type="match status" value="1"/>
</dbReference>
<evidence type="ECO:0000256" key="6">
    <source>
        <dbReference type="ARBA" id="ARBA00022840"/>
    </source>
</evidence>
<dbReference type="SUPFAM" id="SSF56059">
    <property type="entry name" value="Glutathione synthetase ATP-binding domain-like"/>
    <property type="match status" value="1"/>
</dbReference>
<keyword evidence="5 9" id="KW-0547">Nucleotide-binding</keyword>
<dbReference type="Gene3D" id="3.30.1490.20">
    <property type="entry name" value="ATP-grasp fold, A domain"/>
    <property type="match status" value="1"/>
</dbReference>
<evidence type="ECO:0000259" key="11">
    <source>
        <dbReference type="PROSITE" id="PS50979"/>
    </source>
</evidence>
<accession>W9EL16</accession>
<dbReference type="NCBIfam" id="NF006367">
    <property type="entry name" value="PRK08591.1"/>
    <property type="match status" value="1"/>
</dbReference>
<dbReference type="InterPro" id="IPR011764">
    <property type="entry name" value="Biotin_carboxylation_dom"/>
</dbReference>
<feature type="domain" description="Biotin carboxylation" evidence="11">
    <location>
        <begin position="1"/>
        <end position="447"/>
    </location>
</feature>
<keyword evidence="13" id="KW-1185">Reference proteome</keyword>
<evidence type="ECO:0000256" key="5">
    <source>
        <dbReference type="ARBA" id="ARBA00022741"/>
    </source>
</evidence>
<keyword evidence="4" id="KW-0436">Ligase</keyword>
<dbReference type="EMBL" id="ALXG01000030">
    <property type="protein sequence ID" value="ETO40369.1"/>
    <property type="molecule type" value="Genomic_DNA"/>
</dbReference>
<dbReference type="SUPFAM" id="SSF52440">
    <property type="entry name" value="PreATP-grasp domain"/>
    <property type="match status" value="1"/>
</dbReference>
<dbReference type="PROSITE" id="PS00867">
    <property type="entry name" value="CPSASE_2"/>
    <property type="match status" value="1"/>
</dbReference>
<evidence type="ECO:0000256" key="4">
    <source>
        <dbReference type="ARBA" id="ARBA00022598"/>
    </source>
</evidence>
<proteinExistence type="predicted"/>
<sequence length="457" mass="50375">MIKKVLVANRGEIAVQAIRNLQELSLATVAVHSTVDANELFVKLADQSVCIGGPLPTESYLNMGAILDAAVLTGADAIFPGYGFLSENAHFAKLCELYGIKFIGPSAAVIELMGNKSHAKAAMEKFGVPTIPGSTGFVADVDAAHQVAAEIGYPVMLKAAAGGGGKGIRKVKNRAEMTQAFLETKREAKLSYDDDHLYLEKDLSDAKHIEMQAIADQHGQVVYFPERDCSLQRNHQKLIEESPCALITESERAQLGQIVKQAMQGIKYENTGTFEFLMDQDHHFYFMEMNTRLQVEHTVTEEVAGVELIKAMVKVADGQRLPFSQAECGVHGTAIETRINAENPAAGFQPEPGRISQLHFPMGTMGVRIDTGIEAGSVISPYYDSMIAKIIVHLPTRSETLLKLERVLSEFQLQGVQTNRKFLVDLLHDPVMTAGDFNNRYVEDVFLKNWMERYDRG</sequence>
<keyword evidence="7" id="KW-0464">Manganese</keyword>
<evidence type="ECO:0000256" key="1">
    <source>
        <dbReference type="ARBA" id="ARBA00001936"/>
    </source>
</evidence>
<dbReference type="InterPro" id="IPR011761">
    <property type="entry name" value="ATP-grasp"/>
</dbReference>
<dbReference type="InterPro" id="IPR050856">
    <property type="entry name" value="Biotin_carboxylase_complex"/>
</dbReference>
<dbReference type="InterPro" id="IPR016185">
    <property type="entry name" value="PreATP-grasp_dom_sf"/>
</dbReference>
<dbReference type="FunFam" id="3.30.1490.20:FF:000003">
    <property type="entry name" value="acetyl-CoA carboxylase isoform X1"/>
    <property type="match status" value="1"/>
</dbReference>
<dbReference type="InterPro" id="IPR005481">
    <property type="entry name" value="BC-like_N"/>
</dbReference>
<dbReference type="EC" id="6.3.4.14" evidence="3"/>
<comment type="cofactor">
    <cofactor evidence="1">
        <name>Mn(2+)</name>
        <dbReference type="ChEBI" id="CHEBI:29035"/>
    </cofactor>
</comment>
<dbReference type="Proteomes" id="UP000019474">
    <property type="component" value="Unassembled WGS sequence"/>
</dbReference>
<keyword evidence="6 9" id="KW-0067">ATP-binding</keyword>
<dbReference type="PROSITE" id="PS50979">
    <property type="entry name" value="BC"/>
    <property type="match status" value="1"/>
</dbReference>
<protein>
    <recommendedName>
        <fullName evidence="3">biotin carboxylase</fullName>
        <ecNumber evidence="3">6.3.4.14</ecNumber>
    </recommendedName>
</protein>
<dbReference type="Pfam" id="PF02786">
    <property type="entry name" value="CPSase_L_D2"/>
    <property type="match status" value="1"/>
</dbReference>
<dbReference type="SMART" id="SM00878">
    <property type="entry name" value="Biotin_carb_C"/>
    <property type="match status" value="1"/>
</dbReference>